<accession>A0A916UTD3</accession>
<dbReference type="PANTHER" id="PTHR13833:SF71">
    <property type="entry name" value="NHL DOMAIN-CONTAINING PROTEIN"/>
    <property type="match status" value="1"/>
</dbReference>
<dbReference type="Gene3D" id="2.120.10.30">
    <property type="entry name" value="TolB, C-terminal domain"/>
    <property type="match status" value="4"/>
</dbReference>
<proteinExistence type="predicted"/>
<reference evidence="2" key="1">
    <citation type="journal article" date="2014" name="Int. J. Syst. Evol. Microbiol.">
        <title>Complete genome sequence of Corynebacterium casei LMG S-19264T (=DSM 44701T), isolated from a smear-ripened cheese.</title>
        <authorList>
            <consortium name="US DOE Joint Genome Institute (JGI-PGF)"/>
            <person name="Walter F."/>
            <person name="Albersmeier A."/>
            <person name="Kalinowski J."/>
            <person name="Ruckert C."/>
        </authorList>
    </citation>
    <scope>NUCLEOTIDE SEQUENCE</scope>
    <source>
        <strain evidence="2">CGMCC 1.10998</strain>
    </source>
</reference>
<organism evidence="2 3">
    <name type="scientific">Undibacterium terreum</name>
    <dbReference type="NCBI Taxonomy" id="1224302"/>
    <lineage>
        <taxon>Bacteria</taxon>
        <taxon>Pseudomonadati</taxon>
        <taxon>Pseudomonadota</taxon>
        <taxon>Betaproteobacteria</taxon>
        <taxon>Burkholderiales</taxon>
        <taxon>Oxalobacteraceae</taxon>
        <taxon>Undibacterium</taxon>
    </lineage>
</organism>
<keyword evidence="1" id="KW-0732">Signal</keyword>
<evidence type="ECO:0008006" key="4">
    <source>
        <dbReference type="Google" id="ProtNLM"/>
    </source>
</evidence>
<dbReference type="SUPFAM" id="SSF101898">
    <property type="entry name" value="NHL repeat"/>
    <property type="match status" value="2"/>
</dbReference>
<protein>
    <recommendedName>
        <fullName evidence="4">NHL repeat-containing protein</fullName>
    </recommendedName>
</protein>
<dbReference type="AlphaFoldDB" id="A0A916UTD3"/>
<dbReference type="Proteomes" id="UP000637423">
    <property type="component" value="Unassembled WGS sequence"/>
</dbReference>
<reference evidence="2" key="2">
    <citation type="submission" date="2020-09" db="EMBL/GenBank/DDBJ databases">
        <authorList>
            <person name="Sun Q."/>
            <person name="Zhou Y."/>
        </authorList>
    </citation>
    <scope>NUCLEOTIDE SEQUENCE</scope>
    <source>
        <strain evidence="2">CGMCC 1.10998</strain>
    </source>
</reference>
<dbReference type="InterPro" id="IPR011042">
    <property type="entry name" value="6-blade_b-propeller_TolB-like"/>
</dbReference>
<comment type="caution">
    <text evidence="2">The sequence shown here is derived from an EMBL/GenBank/DDBJ whole genome shotgun (WGS) entry which is preliminary data.</text>
</comment>
<evidence type="ECO:0000313" key="3">
    <source>
        <dbReference type="Proteomes" id="UP000637423"/>
    </source>
</evidence>
<keyword evidence="3" id="KW-1185">Reference proteome</keyword>
<evidence type="ECO:0000256" key="1">
    <source>
        <dbReference type="SAM" id="SignalP"/>
    </source>
</evidence>
<dbReference type="PANTHER" id="PTHR13833">
    <property type="match status" value="1"/>
</dbReference>
<name>A0A916UTD3_9BURK</name>
<feature type="chain" id="PRO_5037777969" description="NHL repeat-containing protein" evidence="1">
    <location>
        <begin position="40"/>
        <end position="681"/>
    </location>
</feature>
<gene>
    <name evidence="2" type="ORF">GCM10011396_38200</name>
</gene>
<evidence type="ECO:0000313" key="2">
    <source>
        <dbReference type="EMBL" id="GGC87301.1"/>
    </source>
</evidence>
<feature type="signal peptide" evidence="1">
    <location>
        <begin position="1"/>
        <end position="39"/>
    </location>
</feature>
<dbReference type="EMBL" id="BMED01000004">
    <property type="protein sequence ID" value="GGC87301.1"/>
    <property type="molecule type" value="Genomic_DNA"/>
</dbReference>
<sequence length="681" mass="68721">MCIPYSFLTHMSLRAPFARTFFIRSQLLLACVSTSLLLAACGGGGGASPSSSSGSTPAGGGTAPGVGGPVIGTLSGVANHLSLVAGNIGSPGYVDGLAGAARFSNAGKVAIDSLGNTVVVEGMVLRKITPSGQVSLLAGGGPWDPESGLLCKDGSGATVSFGPISSLAAGNNGDIYVIDSCGQVRKVTSAGTVTTVANNLRYGTFSGLTFDKASSNLYLTVQDGWVNNTYLQEPLVLQISPGGAVSTLAGKPGVTGYADGQGGAALFGQPSNIMVDGAGNLFVNDCINGAIRKIDKNATVSSIVAPTSNLVHCPSQLMMEASGNLVLVDGVSGISRISPQGQMVSTMPLPVIANNDFSGNPYYPPSTKLWERPMTLDSSGNIVFGNFTAIDKISSTGVVSTLAGTDIVSGDQNGAGQLAQFRGPHKIVADAAGNLYEAHVDQIRKITPAGVVSTFVKGGPQAGFTSAFSLAMDPAGNIIAIDYSVTFPQPGVVQTQQAIKKISPSGAVSTLYSTVDPVVLNDVEVDGSGTIYVLTGANAVLKLSSTGQLMPYLTLNGQTTNSNYFAIDSQGAVYTVVTSPVNSTLHKVTPQGTDTVLATIPGPAAGAIILDAGGNLFLADSVASVLRVTPQGTVSRYLGSGTNSGTQLGAGPGGLWNPVGLAISGTTLYITAGNALLATGQ</sequence>